<dbReference type="InterPro" id="IPR036388">
    <property type="entry name" value="WH-like_DNA-bd_sf"/>
</dbReference>
<comment type="caution">
    <text evidence="2">The sequence shown here is derived from an EMBL/GenBank/DDBJ whole genome shotgun (WGS) entry which is preliminary data.</text>
</comment>
<evidence type="ECO:0000313" key="2">
    <source>
        <dbReference type="EMBL" id="PQV55147.1"/>
    </source>
</evidence>
<dbReference type="PANTHER" id="PTHR39168">
    <property type="entry name" value="TRANSCRIPTIONAL REGULATOR-RELATED"/>
    <property type="match status" value="1"/>
</dbReference>
<dbReference type="RefSeq" id="WP_105516215.1">
    <property type="nucleotide sequence ID" value="NZ_PVEP01000011.1"/>
</dbReference>
<proteinExistence type="predicted"/>
<reference evidence="2 3" key="1">
    <citation type="submission" date="2018-02" db="EMBL/GenBank/DDBJ databases">
        <title>Genomic Encyclopedia of Archaeal and Bacterial Type Strains, Phase II (KMG-II): from individual species to whole genera.</title>
        <authorList>
            <person name="Goeker M."/>
        </authorList>
    </citation>
    <scope>NUCLEOTIDE SEQUENCE [LARGE SCALE GENOMIC DNA]</scope>
    <source>
        <strain evidence="2 3">DSM 18921</strain>
    </source>
</reference>
<dbReference type="InterPro" id="IPR052543">
    <property type="entry name" value="HTH_Metal-responsive_Reg"/>
</dbReference>
<dbReference type="Gene3D" id="1.10.10.10">
    <property type="entry name" value="Winged helix-like DNA-binding domain superfamily/Winged helix DNA-binding domain"/>
    <property type="match status" value="1"/>
</dbReference>
<organism evidence="2 3">
    <name type="scientific">Albidovulum denitrificans</name>
    <dbReference type="NCBI Taxonomy" id="404881"/>
    <lineage>
        <taxon>Bacteria</taxon>
        <taxon>Pseudomonadati</taxon>
        <taxon>Pseudomonadota</taxon>
        <taxon>Alphaproteobacteria</taxon>
        <taxon>Rhodobacterales</taxon>
        <taxon>Paracoccaceae</taxon>
        <taxon>Albidovulum</taxon>
    </lineage>
</organism>
<sequence length="240" mass="25142">MTESPNIARTAALIGDPARAGMLIALMRGQALTATELAHEAGVALSTASGHLAQLLDGGLIAVRKSGRHKYFALAGEDAAGVIEALMGFAGGTGGPKRQPGPRDPALRRARVCYNHLAGEMGVQLYQSLLARGFLTAGQSGLTLSRQGRDFAHGFGIAEQAISGGRPPHCRECLDWSMRQSHLGGRAGRAFLAAIEAKGWAHRKKGSRVVAFTADGQRAFAIAFPPVPRDESLDLGRVGA</sequence>
<gene>
    <name evidence="2" type="ORF">LX70_03665</name>
</gene>
<dbReference type="CDD" id="cd00090">
    <property type="entry name" value="HTH_ARSR"/>
    <property type="match status" value="1"/>
</dbReference>
<dbReference type="InterPro" id="IPR011991">
    <property type="entry name" value="ArsR-like_HTH"/>
</dbReference>
<dbReference type="InterPro" id="IPR001845">
    <property type="entry name" value="HTH_ArsR_DNA-bd_dom"/>
</dbReference>
<dbReference type="GO" id="GO:0046686">
    <property type="term" value="P:response to cadmium ion"/>
    <property type="evidence" value="ECO:0007669"/>
    <property type="project" value="TreeGrafter"/>
</dbReference>
<dbReference type="Pfam" id="PF12840">
    <property type="entry name" value="HTH_20"/>
    <property type="match status" value="1"/>
</dbReference>
<dbReference type="GO" id="GO:0003677">
    <property type="term" value="F:DNA binding"/>
    <property type="evidence" value="ECO:0007669"/>
    <property type="project" value="TreeGrafter"/>
</dbReference>
<dbReference type="PRINTS" id="PR00778">
    <property type="entry name" value="HTHARSR"/>
</dbReference>
<name>A0A2S8S2X5_9RHOB</name>
<dbReference type="AlphaFoldDB" id="A0A2S8S2X5"/>
<dbReference type="GO" id="GO:0003700">
    <property type="term" value="F:DNA-binding transcription factor activity"/>
    <property type="evidence" value="ECO:0007669"/>
    <property type="project" value="InterPro"/>
</dbReference>
<dbReference type="GO" id="GO:0097063">
    <property type="term" value="F:cadmium ion sensor activity"/>
    <property type="evidence" value="ECO:0007669"/>
    <property type="project" value="TreeGrafter"/>
</dbReference>
<evidence type="ECO:0000259" key="1">
    <source>
        <dbReference type="PROSITE" id="PS50987"/>
    </source>
</evidence>
<dbReference type="SMART" id="SM00418">
    <property type="entry name" value="HTH_ARSR"/>
    <property type="match status" value="1"/>
</dbReference>
<dbReference type="GO" id="GO:0010288">
    <property type="term" value="P:response to lead ion"/>
    <property type="evidence" value="ECO:0007669"/>
    <property type="project" value="TreeGrafter"/>
</dbReference>
<evidence type="ECO:0000313" key="3">
    <source>
        <dbReference type="Proteomes" id="UP000238338"/>
    </source>
</evidence>
<dbReference type="InterPro" id="IPR036390">
    <property type="entry name" value="WH_DNA-bd_sf"/>
</dbReference>
<accession>A0A2S8S2X5</accession>
<dbReference type="PROSITE" id="PS50987">
    <property type="entry name" value="HTH_ARSR_2"/>
    <property type="match status" value="1"/>
</dbReference>
<dbReference type="EMBL" id="PVEP01000011">
    <property type="protein sequence ID" value="PQV55147.1"/>
    <property type="molecule type" value="Genomic_DNA"/>
</dbReference>
<dbReference type="Proteomes" id="UP000238338">
    <property type="component" value="Unassembled WGS sequence"/>
</dbReference>
<keyword evidence="3" id="KW-1185">Reference proteome</keyword>
<dbReference type="SUPFAM" id="SSF46785">
    <property type="entry name" value="Winged helix' DNA-binding domain"/>
    <property type="match status" value="1"/>
</dbReference>
<dbReference type="GO" id="GO:0032791">
    <property type="term" value="F:lead ion binding"/>
    <property type="evidence" value="ECO:0007669"/>
    <property type="project" value="TreeGrafter"/>
</dbReference>
<dbReference type="PANTHER" id="PTHR39168:SF1">
    <property type="entry name" value="TRANSCRIPTIONAL REGULATORY PROTEIN"/>
    <property type="match status" value="1"/>
</dbReference>
<feature type="domain" description="HTH arsR-type" evidence="1">
    <location>
        <begin position="1"/>
        <end position="94"/>
    </location>
</feature>
<dbReference type="OrthoDB" id="9797716at2"/>
<protein>
    <submittedName>
        <fullName evidence="2">ArsR family transcriptional regulator</fullName>
    </submittedName>
</protein>